<feature type="non-terminal residue" evidence="1">
    <location>
        <position position="209"/>
    </location>
</feature>
<name>X1TYA6_9ZZZZ</name>
<accession>X1TYA6</accession>
<reference evidence="1" key="1">
    <citation type="journal article" date="2014" name="Front. Microbiol.">
        <title>High frequency of phylogenetically diverse reductive dehalogenase-homologous genes in deep subseafloor sedimentary metagenomes.</title>
        <authorList>
            <person name="Kawai M."/>
            <person name="Futagami T."/>
            <person name="Toyoda A."/>
            <person name="Takaki Y."/>
            <person name="Nishi S."/>
            <person name="Hori S."/>
            <person name="Arai W."/>
            <person name="Tsubouchi T."/>
            <person name="Morono Y."/>
            <person name="Uchiyama I."/>
            <person name="Ito T."/>
            <person name="Fujiyama A."/>
            <person name="Inagaki F."/>
            <person name="Takami H."/>
        </authorList>
    </citation>
    <scope>NUCLEOTIDE SEQUENCE</scope>
    <source>
        <strain evidence="1">Expedition CK06-06</strain>
    </source>
</reference>
<proteinExistence type="predicted"/>
<dbReference type="AlphaFoldDB" id="X1TYA6"/>
<comment type="caution">
    <text evidence="1">The sequence shown here is derived from an EMBL/GenBank/DDBJ whole genome shotgun (WGS) entry which is preliminary data.</text>
</comment>
<protein>
    <recommendedName>
        <fullName evidence="2">RiboL-PSP-HEPN domain-containing protein</fullName>
    </recommendedName>
</protein>
<evidence type="ECO:0008006" key="2">
    <source>
        <dbReference type="Google" id="ProtNLM"/>
    </source>
</evidence>
<gene>
    <name evidence="1" type="ORF">S12H4_47412</name>
</gene>
<dbReference type="EMBL" id="BARW01029516">
    <property type="protein sequence ID" value="GAJ10318.1"/>
    <property type="molecule type" value="Genomic_DNA"/>
</dbReference>
<sequence length="209" mass="24134">MKMSWDNFERRVIELHMSWKLSIRAIEGFKESGEALGSYLTEDYQDFIGLLSKVAKTSGKQIIDFPAYQTFDKFKPRRSEILHRELDSVIRNIHAAYLVNFVAILEDHIKQCARVLLLDNPQILDSQRQIPLGKLISMGKDEVILQEVERCVQSLDRKSVEERVDFFNKNFGIDFFEEPGKNLLKSLSDKRNRLLHEDPGTGASEMDVG</sequence>
<organism evidence="1">
    <name type="scientific">marine sediment metagenome</name>
    <dbReference type="NCBI Taxonomy" id="412755"/>
    <lineage>
        <taxon>unclassified sequences</taxon>
        <taxon>metagenomes</taxon>
        <taxon>ecological metagenomes</taxon>
    </lineage>
</organism>
<evidence type="ECO:0000313" key="1">
    <source>
        <dbReference type="EMBL" id="GAJ10318.1"/>
    </source>
</evidence>